<dbReference type="FunFam" id="3.30.70.270:FF:000001">
    <property type="entry name" value="Diguanylate cyclase domain protein"/>
    <property type="match status" value="1"/>
</dbReference>
<feature type="domain" description="EAL" evidence="14">
    <location>
        <begin position="1571"/>
        <end position="1823"/>
    </location>
</feature>
<dbReference type="InterPro" id="IPR000700">
    <property type="entry name" value="PAS-assoc_C"/>
</dbReference>
<dbReference type="SMART" id="SM00091">
    <property type="entry name" value="PAS"/>
    <property type="match status" value="9"/>
</dbReference>
<comment type="subcellular location">
    <subcellularLocation>
        <location evidence="2">Cell inner membrane</location>
        <topology evidence="2">Multi-pass membrane protein</topology>
    </subcellularLocation>
</comment>
<dbReference type="KEGG" id="moz:MoryE10_12040"/>
<dbReference type="FunFam" id="3.30.450.20:FF:000099">
    <property type="entry name" value="Sensory box sensor histidine kinase"/>
    <property type="match status" value="1"/>
</dbReference>
<name>A0A8D4VLZ7_9GAMM</name>
<dbReference type="EMBL" id="AP019782">
    <property type="protein sequence ID" value="BBL70598.1"/>
    <property type="molecule type" value="Genomic_DNA"/>
</dbReference>
<feature type="domain" description="PAS" evidence="12">
    <location>
        <begin position="648"/>
        <end position="694"/>
    </location>
</feature>
<dbReference type="FunFam" id="2.10.70.100:FF:000001">
    <property type="entry name" value="Sensory transduction histidine kinase"/>
    <property type="match status" value="1"/>
</dbReference>
<evidence type="ECO:0000256" key="10">
    <source>
        <dbReference type="ARBA" id="ARBA00023136"/>
    </source>
</evidence>
<keyword evidence="9" id="KW-1133">Transmembrane helix</keyword>
<dbReference type="Pfam" id="PF08448">
    <property type="entry name" value="PAS_4"/>
    <property type="match status" value="4"/>
</dbReference>
<feature type="domain" description="PAC" evidence="13">
    <location>
        <begin position="845"/>
        <end position="897"/>
    </location>
</feature>
<feature type="domain" description="GGDEF" evidence="15">
    <location>
        <begin position="1429"/>
        <end position="1562"/>
    </location>
</feature>
<keyword evidence="18" id="KW-1185">Reference proteome</keyword>
<evidence type="ECO:0000256" key="1">
    <source>
        <dbReference type="ARBA" id="ARBA00001946"/>
    </source>
</evidence>
<dbReference type="Pfam" id="PF08447">
    <property type="entry name" value="PAS_3"/>
    <property type="match status" value="2"/>
</dbReference>
<keyword evidence="11" id="KW-0129">CBS domain</keyword>
<evidence type="ECO:0000313" key="18">
    <source>
        <dbReference type="Proteomes" id="UP000824988"/>
    </source>
</evidence>
<keyword evidence="10" id="KW-0472">Membrane</keyword>
<protein>
    <recommendedName>
        <fullName evidence="19">PAS domain S-box protein</fullName>
    </recommendedName>
</protein>
<feature type="domain" description="PAS" evidence="12">
    <location>
        <begin position="275"/>
        <end position="345"/>
    </location>
</feature>
<keyword evidence="3" id="KW-1003">Cell membrane</keyword>
<dbReference type="RefSeq" id="WP_221048532.1">
    <property type="nucleotide sequence ID" value="NZ_AP019782.1"/>
</dbReference>
<comment type="cofactor">
    <cofactor evidence="1">
        <name>Mg(2+)</name>
        <dbReference type="ChEBI" id="CHEBI:18420"/>
    </cofactor>
</comment>
<dbReference type="PANTHER" id="PTHR44757">
    <property type="entry name" value="DIGUANYLATE CYCLASE DGCP"/>
    <property type="match status" value="1"/>
</dbReference>
<feature type="domain" description="PAC" evidence="13">
    <location>
        <begin position="976"/>
        <end position="1026"/>
    </location>
</feature>
<dbReference type="InterPro" id="IPR013767">
    <property type="entry name" value="PAS_fold"/>
</dbReference>
<feature type="domain" description="CBS" evidence="16">
    <location>
        <begin position="84"/>
        <end position="141"/>
    </location>
</feature>
<dbReference type="InterPro" id="IPR013655">
    <property type="entry name" value="PAS_fold_3"/>
</dbReference>
<evidence type="ECO:0000313" key="17">
    <source>
        <dbReference type="EMBL" id="BBL70598.1"/>
    </source>
</evidence>
<keyword evidence="8" id="KW-0547">Nucleotide-binding</keyword>
<proteinExistence type="predicted"/>
<evidence type="ECO:0000256" key="2">
    <source>
        <dbReference type="ARBA" id="ARBA00004429"/>
    </source>
</evidence>
<keyword evidence="7" id="KW-0677">Repeat</keyword>
<dbReference type="InterPro" id="IPR000644">
    <property type="entry name" value="CBS_dom"/>
</dbReference>
<feature type="domain" description="PAS" evidence="12">
    <location>
        <begin position="774"/>
        <end position="845"/>
    </location>
</feature>
<reference evidence="17" key="1">
    <citation type="submission" date="2019-06" db="EMBL/GenBank/DDBJ databases">
        <title>Complete genome sequence of Methylogaea oryzae strain JCM16910.</title>
        <authorList>
            <person name="Asakawa S."/>
        </authorList>
    </citation>
    <scope>NUCLEOTIDE SEQUENCE</scope>
    <source>
        <strain evidence="17">E10</strain>
    </source>
</reference>
<feature type="domain" description="PAS" evidence="12">
    <location>
        <begin position="401"/>
        <end position="471"/>
    </location>
</feature>
<evidence type="ECO:0000256" key="11">
    <source>
        <dbReference type="PROSITE-ProRule" id="PRU00703"/>
    </source>
</evidence>
<dbReference type="SMART" id="SM00086">
    <property type="entry name" value="PAC"/>
    <property type="match status" value="9"/>
</dbReference>
<dbReference type="InterPro" id="IPR013656">
    <property type="entry name" value="PAS_4"/>
</dbReference>
<accession>A0A8D4VLZ7</accession>
<dbReference type="PROSITE" id="PS50883">
    <property type="entry name" value="EAL"/>
    <property type="match status" value="1"/>
</dbReference>
<evidence type="ECO:0000256" key="5">
    <source>
        <dbReference type="ARBA" id="ARBA00022679"/>
    </source>
</evidence>
<sequence length="1823" mass="204740">MNERVVSQGGEQNALLIDIATRHVVCLTPSDSLGEAARLMAAKRISSIVVVDGDGRPAGIVTERNVLQAMQSECPQATPLRRVMSAPVIAVPPSVTCLEAHRRCLSEGIRHLVIVDDEQRLLGVISETDFRLHLHLTALAGRRMVASLAQRSAIALPASTGLAQALELMLAQRESCVVVVEDDRPVGIITERDVVRFYSGEQARPDVTLGQAMIAPVLTVPLDAPTRLAAETMLAHRVRHLAVVDAAGRMAGLVGEHELTQAMAAGLAQEWNGIEESYLRTLVDTLPDLVWLKDADGVYLACNARVECCLGAKERDIVGKTDYDFMSRDVADSFRAYDRMAMEKDGPSVNEEWVAFADGGRKLLETIKTPMRDGEGKLIGVLGIARDITGRRRLEDRLEESERKFRHIFESVGDCIEIISMDGRILDMNATGYERQGYSREDMVGKKLSEFAAPGYAERVAERIALISAQGHATFESGRLRKDGGVIPIEVRSRLIEMDGEAVLLGISRDISERKRTENTLRENEERLALATLHNGVGIWDWNLATQEMIWDESMYALYRIRREDFSGSEEAWRAALHPDDLERGDREVEAAIRGERPFDTEFRVVWPNGEIRYIKAVAKVFRDEQGTPLRMLGTNVDITDRRQAEERLRQLSAAVEQSAASVVITDLEARIQYVNPRFTEVTGYSADEAVGQNPRILQSGQTPEAVYQELWSKLAGGQEWSGELLNKRKNGELYWEEVSIAPVRNSQGIVTHYVAVKNEITERKRMEAALAASEHRYRMLIENSPFCIHEIDLEGRLQSMNPVGLGMMGLSDEETICGVPYLDSVSEPDNERIGALLREAIDGNSRHFEFAAVGDEPRYFKSCFIPIKDVDSKVIKLMGITEDITRRKRGEDTLREQKEFLASIFENALDAVTMMDAKGVITGWSKQAEQTFGWSHDEVVGRPMHEVIIPERHREHHLLGLSHFLATGEGPALNRRIEISALHRDGHEFPIELSISPIRTGHGYAFSSFIRDITASKRAEELLLKQKQFSDDVINSLPGIFYILDAMGNILRVNPQFQAVSGYSAAELEGASALTLFEGDDRALIEERIREVFATGSAWAEAELVTRSGQKIPYYFSGHLTNIDGRSYVVGLGTDITERKRAELKLQQSEAHFRFISESAQALIWMAGTERFRTWFNKVWLDFTGRTVEQERGGGWTEGVHPDDRQRRLETYAGHFDRREPFTMEYRLRRHDGEYRWIIDSGSPRFSAQGVFEGYIGSCFDITDRKRSEENLRITASVFDTSQEAILITDANNRITEVNPAFTAITGYRREEVLGRNPRFLSSGRQDQAFYDAMWRSLKEEKSWRGEIWNRRKNGEFYAELLSISAICDGEGNVQRHVAVFSDISYLKEHEAALSRIAHYDALTGIPNRMLLADRMKQAIAQTAREQDMMAVCYLDLDGFKPVNDTLGHEAGDHVLIEIAKRLSNAVRGGDTVARLGGDEFVVLLLGLEKGEECMATLGRLLAAIAQPIYLKNEKIVLGASIGVSIYPLDDDDPDALLRHADQAMYVAKQSGKNRFHIYDPALDRRARDQQDFLKSIRLGLEQGQFELYYQPKVNLLTRELVGAEALIRWRHPQRGLLLPADFLRYINNTELDIEVGEWVMKTALAQLSQWRSSGLDIHVSINVSAYHLESAGFLEKLMSQLAQHPDLSPNRFQFEVLETVELNDIYAVQSIIEACREIGVGFALDDFGTGYSQLTYLSNLPVDTLKIDQSFVRDMLEDKGDMAIVQSIIALARAFDRRTVAEGIETVAHYQALLDMGCELGQGYGIARPMPASELASWRMD</sequence>
<dbReference type="Pfam" id="PF13426">
    <property type="entry name" value="PAS_9"/>
    <property type="match status" value="2"/>
</dbReference>
<evidence type="ECO:0000256" key="6">
    <source>
        <dbReference type="ARBA" id="ARBA00022692"/>
    </source>
</evidence>
<feature type="domain" description="CBS" evidence="16">
    <location>
        <begin position="149"/>
        <end position="207"/>
    </location>
</feature>
<dbReference type="CDD" id="cd01948">
    <property type="entry name" value="EAL"/>
    <property type="match status" value="1"/>
</dbReference>
<dbReference type="SMART" id="SM00267">
    <property type="entry name" value="GGDEF"/>
    <property type="match status" value="1"/>
</dbReference>
<feature type="domain" description="CBS" evidence="16">
    <location>
        <begin position="213"/>
        <end position="270"/>
    </location>
</feature>
<evidence type="ECO:0000259" key="14">
    <source>
        <dbReference type="PROSITE" id="PS50883"/>
    </source>
</evidence>
<dbReference type="InterPro" id="IPR001633">
    <property type="entry name" value="EAL_dom"/>
</dbReference>
<dbReference type="SMART" id="SM00116">
    <property type="entry name" value="CBS"/>
    <property type="match status" value="4"/>
</dbReference>
<feature type="domain" description="PAS" evidence="12">
    <location>
        <begin position="1027"/>
        <end position="1097"/>
    </location>
</feature>
<dbReference type="PROSITE" id="PS50112">
    <property type="entry name" value="PAS"/>
    <property type="match status" value="7"/>
</dbReference>
<dbReference type="SMART" id="SM00052">
    <property type="entry name" value="EAL"/>
    <property type="match status" value="1"/>
</dbReference>
<dbReference type="PROSITE" id="PS51371">
    <property type="entry name" value="CBS"/>
    <property type="match status" value="4"/>
</dbReference>
<dbReference type="CDD" id="cd01949">
    <property type="entry name" value="GGDEF"/>
    <property type="match status" value="1"/>
</dbReference>
<feature type="domain" description="PAC" evidence="13">
    <location>
        <begin position="347"/>
        <end position="400"/>
    </location>
</feature>
<dbReference type="Pfam" id="PF00563">
    <property type="entry name" value="EAL"/>
    <property type="match status" value="1"/>
</dbReference>
<keyword evidence="5" id="KW-0808">Transferase</keyword>
<dbReference type="NCBIfam" id="TIGR00229">
    <property type="entry name" value="sensory_box"/>
    <property type="match status" value="9"/>
</dbReference>
<evidence type="ECO:0000256" key="7">
    <source>
        <dbReference type="ARBA" id="ARBA00022737"/>
    </source>
</evidence>
<dbReference type="CDD" id="cd09836">
    <property type="entry name" value="CBS_pair_arch"/>
    <property type="match status" value="1"/>
</dbReference>
<keyword evidence="4" id="KW-0997">Cell inner membrane</keyword>
<feature type="domain" description="PAC" evidence="13">
    <location>
        <begin position="599"/>
        <end position="651"/>
    </location>
</feature>
<keyword evidence="6" id="KW-0812">Transmembrane</keyword>
<evidence type="ECO:0000256" key="4">
    <source>
        <dbReference type="ARBA" id="ARBA00022519"/>
    </source>
</evidence>
<evidence type="ECO:0000259" key="12">
    <source>
        <dbReference type="PROSITE" id="PS50112"/>
    </source>
</evidence>
<evidence type="ECO:0000256" key="3">
    <source>
        <dbReference type="ARBA" id="ARBA00022475"/>
    </source>
</evidence>
<dbReference type="InterPro" id="IPR000160">
    <property type="entry name" value="GGDEF_dom"/>
</dbReference>
<dbReference type="Pfam" id="PF00989">
    <property type="entry name" value="PAS"/>
    <property type="match status" value="1"/>
</dbReference>
<evidence type="ECO:0000259" key="16">
    <source>
        <dbReference type="PROSITE" id="PS51371"/>
    </source>
</evidence>
<dbReference type="PROSITE" id="PS50113">
    <property type="entry name" value="PAC"/>
    <property type="match status" value="9"/>
</dbReference>
<organism evidence="17 18">
    <name type="scientific">Methylogaea oryzae</name>
    <dbReference type="NCBI Taxonomy" id="1295382"/>
    <lineage>
        <taxon>Bacteria</taxon>
        <taxon>Pseudomonadati</taxon>
        <taxon>Pseudomonadota</taxon>
        <taxon>Gammaproteobacteria</taxon>
        <taxon>Methylococcales</taxon>
        <taxon>Methylococcaceae</taxon>
        <taxon>Methylogaea</taxon>
    </lineage>
</organism>
<evidence type="ECO:0000256" key="9">
    <source>
        <dbReference type="ARBA" id="ARBA00022989"/>
    </source>
</evidence>
<dbReference type="InterPro" id="IPR000014">
    <property type="entry name" value="PAS"/>
</dbReference>
<dbReference type="CDD" id="cd00130">
    <property type="entry name" value="PAS"/>
    <property type="match status" value="8"/>
</dbReference>
<dbReference type="GO" id="GO:0005886">
    <property type="term" value="C:plasma membrane"/>
    <property type="evidence" value="ECO:0007669"/>
    <property type="project" value="UniProtKB-SubCell"/>
</dbReference>
<feature type="domain" description="PAS" evidence="12">
    <location>
        <begin position="1272"/>
        <end position="1318"/>
    </location>
</feature>
<dbReference type="Proteomes" id="UP000824988">
    <property type="component" value="Chromosome"/>
</dbReference>
<dbReference type="PANTHER" id="PTHR44757:SF2">
    <property type="entry name" value="BIOFILM ARCHITECTURE MAINTENANCE PROTEIN MBAA"/>
    <property type="match status" value="1"/>
</dbReference>
<feature type="domain" description="PAC" evidence="13">
    <location>
        <begin position="1099"/>
        <end position="1149"/>
    </location>
</feature>
<feature type="domain" description="PAC" evidence="13">
    <location>
        <begin position="1223"/>
        <end position="1275"/>
    </location>
</feature>
<dbReference type="GO" id="GO:0006355">
    <property type="term" value="P:regulation of DNA-templated transcription"/>
    <property type="evidence" value="ECO:0007669"/>
    <property type="project" value="InterPro"/>
</dbReference>
<feature type="domain" description="PAC" evidence="13">
    <location>
        <begin position="719"/>
        <end position="773"/>
    </location>
</feature>
<evidence type="ECO:0000259" key="13">
    <source>
        <dbReference type="PROSITE" id="PS50113"/>
    </source>
</evidence>
<dbReference type="NCBIfam" id="TIGR00254">
    <property type="entry name" value="GGDEF"/>
    <property type="match status" value="1"/>
</dbReference>
<dbReference type="InterPro" id="IPR052155">
    <property type="entry name" value="Biofilm_reg_signaling"/>
</dbReference>
<gene>
    <name evidence="17" type="ORF">MoryE10_12040</name>
</gene>
<dbReference type="GO" id="GO:0016740">
    <property type="term" value="F:transferase activity"/>
    <property type="evidence" value="ECO:0007669"/>
    <property type="project" value="UniProtKB-KW"/>
</dbReference>
<dbReference type="GO" id="GO:0000166">
    <property type="term" value="F:nucleotide binding"/>
    <property type="evidence" value="ECO:0007669"/>
    <property type="project" value="UniProtKB-KW"/>
</dbReference>
<evidence type="ECO:0008006" key="19">
    <source>
        <dbReference type="Google" id="ProtNLM"/>
    </source>
</evidence>
<feature type="domain" description="CBS" evidence="16">
    <location>
        <begin position="20"/>
        <end position="78"/>
    </location>
</feature>
<dbReference type="Pfam" id="PF00990">
    <property type="entry name" value="GGDEF"/>
    <property type="match status" value="1"/>
</dbReference>
<dbReference type="Pfam" id="PF00571">
    <property type="entry name" value="CBS"/>
    <property type="match status" value="4"/>
</dbReference>
<evidence type="ECO:0000256" key="8">
    <source>
        <dbReference type="ARBA" id="ARBA00022741"/>
    </source>
</evidence>
<dbReference type="PROSITE" id="PS50887">
    <property type="entry name" value="GGDEF"/>
    <property type="match status" value="1"/>
</dbReference>
<feature type="domain" description="PAS" evidence="12">
    <location>
        <begin position="898"/>
        <end position="952"/>
    </location>
</feature>
<feature type="domain" description="PAC" evidence="13">
    <location>
        <begin position="473"/>
        <end position="523"/>
    </location>
</feature>
<feature type="domain" description="PAC" evidence="13">
    <location>
        <begin position="1345"/>
        <end position="1397"/>
    </location>
</feature>
<dbReference type="InterPro" id="IPR001610">
    <property type="entry name" value="PAC"/>
</dbReference>
<evidence type="ECO:0000259" key="15">
    <source>
        <dbReference type="PROSITE" id="PS50887"/>
    </source>
</evidence>